<dbReference type="RefSeq" id="WP_123129073.1">
    <property type="nucleotide sequence ID" value="NZ_RJJD01000021.1"/>
</dbReference>
<proteinExistence type="predicted"/>
<dbReference type="CDD" id="cd17557">
    <property type="entry name" value="REC_Rcp-like"/>
    <property type="match status" value="1"/>
</dbReference>
<feature type="domain" description="Response regulatory" evidence="2">
    <location>
        <begin position="7"/>
        <end position="132"/>
    </location>
</feature>
<dbReference type="Pfam" id="PF00072">
    <property type="entry name" value="Response_reg"/>
    <property type="match status" value="1"/>
</dbReference>
<comment type="caution">
    <text evidence="3">The sequence shown here is derived from an EMBL/GenBank/DDBJ whole genome shotgun (WGS) entry which is preliminary data.</text>
</comment>
<protein>
    <submittedName>
        <fullName evidence="3">Response regulator</fullName>
    </submittedName>
</protein>
<dbReference type="OrthoDB" id="7631574at2"/>
<sequence>MKTTNAHILLVEDDPEDVASTKRAFHAKGIGNPIHVAPNGKVALDMLQGRNRPALTPTPHIILLDLELPEMGGIEFLKLLRQDPKLKSCSVFVMTGQNSEKNVLEAYDLNVAGYIVKPIKYDSFLEAIATLHSFWNLIELPY</sequence>
<evidence type="ECO:0000313" key="3">
    <source>
        <dbReference type="EMBL" id="RNI22717.1"/>
    </source>
</evidence>
<dbReference type="AlphaFoldDB" id="A0A3M9MC37"/>
<dbReference type="Gene3D" id="3.40.50.2300">
    <property type="match status" value="1"/>
</dbReference>
<gene>
    <name evidence="3" type="ORF">EFB08_20415</name>
</gene>
<evidence type="ECO:0000256" key="1">
    <source>
        <dbReference type="PROSITE-ProRule" id="PRU00169"/>
    </source>
</evidence>
<accession>A0A3M9MC37</accession>
<dbReference type="PANTHER" id="PTHR44520:SF2">
    <property type="entry name" value="RESPONSE REGULATOR RCP1"/>
    <property type="match status" value="1"/>
</dbReference>
<dbReference type="InterPro" id="IPR001789">
    <property type="entry name" value="Sig_transdc_resp-reg_receiver"/>
</dbReference>
<reference evidence="3 4" key="1">
    <citation type="submission" date="2018-11" db="EMBL/GenBank/DDBJ databases">
        <title>Rufibacter latericius sp. nov., isolated from water in Baiyang Lake.</title>
        <authorList>
            <person name="Yang Y."/>
        </authorList>
    </citation>
    <scope>NUCLEOTIDE SEQUENCE [LARGE SCALE GENOMIC DNA]</scope>
    <source>
        <strain evidence="3 4">R-22-1c-1</strain>
    </source>
</reference>
<evidence type="ECO:0000259" key="2">
    <source>
        <dbReference type="PROSITE" id="PS50110"/>
    </source>
</evidence>
<dbReference type="InterPro" id="IPR011006">
    <property type="entry name" value="CheY-like_superfamily"/>
</dbReference>
<dbReference type="PROSITE" id="PS50110">
    <property type="entry name" value="RESPONSE_REGULATORY"/>
    <property type="match status" value="1"/>
</dbReference>
<dbReference type="PANTHER" id="PTHR44520">
    <property type="entry name" value="RESPONSE REGULATOR RCP1-RELATED"/>
    <property type="match status" value="1"/>
</dbReference>
<name>A0A3M9MC37_9BACT</name>
<evidence type="ECO:0000313" key="4">
    <source>
        <dbReference type="Proteomes" id="UP000272117"/>
    </source>
</evidence>
<dbReference type="SMART" id="SM00448">
    <property type="entry name" value="REC"/>
    <property type="match status" value="1"/>
</dbReference>
<dbReference type="Proteomes" id="UP000272117">
    <property type="component" value="Unassembled WGS sequence"/>
</dbReference>
<dbReference type="GO" id="GO:0000160">
    <property type="term" value="P:phosphorelay signal transduction system"/>
    <property type="evidence" value="ECO:0007669"/>
    <property type="project" value="InterPro"/>
</dbReference>
<keyword evidence="1" id="KW-0597">Phosphoprotein</keyword>
<feature type="modified residue" description="4-aspartylphosphate" evidence="1">
    <location>
        <position position="65"/>
    </location>
</feature>
<organism evidence="3 4">
    <name type="scientific">Rufibacter latericius</name>
    <dbReference type="NCBI Taxonomy" id="2487040"/>
    <lineage>
        <taxon>Bacteria</taxon>
        <taxon>Pseudomonadati</taxon>
        <taxon>Bacteroidota</taxon>
        <taxon>Cytophagia</taxon>
        <taxon>Cytophagales</taxon>
        <taxon>Hymenobacteraceae</taxon>
        <taxon>Rufibacter</taxon>
    </lineage>
</organism>
<dbReference type="SUPFAM" id="SSF52172">
    <property type="entry name" value="CheY-like"/>
    <property type="match status" value="1"/>
</dbReference>
<keyword evidence="4" id="KW-1185">Reference proteome</keyword>
<dbReference type="InterPro" id="IPR052893">
    <property type="entry name" value="TCS_response_regulator"/>
</dbReference>
<dbReference type="EMBL" id="RJJD01000021">
    <property type="protein sequence ID" value="RNI22717.1"/>
    <property type="molecule type" value="Genomic_DNA"/>
</dbReference>